<dbReference type="InterPro" id="IPR029047">
    <property type="entry name" value="HSP70_peptide-bd_sf"/>
</dbReference>
<dbReference type="InterPro" id="IPR013126">
    <property type="entry name" value="Hsp_70_fam"/>
</dbReference>
<accession>A0A0A9VT18</accession>
<dbReference type="GO" id="GO:0140662">
    <property type="term" value="F:ATP-dependent protein folding chaperone"/>
    <property type="evidence" value="ECO:0007669"/>
    <property type="project" value="InterPro"/>
</dbReference>
<dbReference type="PANTHER" id="PTHR19375">
    <property type="entry name" value="HEAT SHOCK PROTEIN 70KDA"/>
    <property type="match status" value="1"/>
</dbReference>
<reference evidence="4" key="2">
    <citation type="submission" date="2014-07" db="EMBL/GenBank/DDBJ databases">
        <authorList>
            <person name="Hull J."/>
        </authorList>
    </citation>
    <scope>NUCLEOTIDE SEQUENCE</scope>
</reference>
<keyword evidence="3" id="KW-0067">ATP-binding</keyword>
<keyword evidence="4" id="KW-0346">Stress response</keyword>
<sequence>MSIIIPRNTTIPCLRREIYTTDYDYQTQVQISVYEGESLHTDENHFLDQFTISNIESAKRGVPQIAVEFSVDSNGILTVSAKDCNTNSSAQMEIRRNKKHSTSTDIENLSRTTESYMSVDAETSATVGECKDVGSANGDTGVCATPTSVTDARVRQLIESCMMNVVKQVRSSTDATSDEDIVSQELRSLFNKI</sequence>
<proteinExistence type="inferred from homology"/>
<comment type="similarity">
    <text evidence="1">Belongs to the heat shock protein 70 family.</text>
</comment>
<evidence type="ECO:0000256" key="2">
    <source>
        <dbReference type="ARBA" id="ARBA00022741"/>
    </source>
</evidence>
<gene>
    <name evidence="4" type="primary">hspE-1</name>
    <name evidence="5" type="synonym">hspE-1_2</name>
    <name evidence="4" type="ORF">CM83_101096</name>
    <name evidence="5" type="ORF">g.21883</name>
</gene>
<dbReference type="EMBL" id="GDHC01003567">
    <property type="protein sequence ID" value="JAQ15062.1"/>
    <property type="molecule type" value="Transcribed_RNA"/>
</dbReference>
<dbReference type="SUPFAM" id="SSF100920">
    <property type="entry name" value="Heat shock protein 70kD (HSP70), peptide-binding domain"/>
    <property type="match status" value="1"/>
</dbReference>
<dbReference type="EMBL" id="GBHO01044127">
    <property type="protein sequence ID" value="JAF99476.1"/>
    <property type="molecule type" value="Transcribed_RNA"/>
</dbReference>
<evidence type="ECO:0000313" key="4">
    <source>
        <dbReference type="EMBL" id="JAF99476.1"/>
    </source>
</evidence>
<dbReference type="AlphaFoldDB" id="A0A0A9VT18"/>
<keyword evidence="2" id="KW-0547">Nucleotide-binding</keyword>
<reference evidence="4" key="1">
    <citation type="journal article" date="2014" name="PLoS ONE">
        <title>Transcriptome-Based Identification of ABC Transporters in the Western Tarnished Plant Bug Lygus hesperus.</title>
        <authorList>
            <person name="Hull J.J."/>
            <person name="Chaney K."/>
            <person name="Geib S.M."/>
            <person name="Fabrick J.A."/>
            <person name="Brent C.S."/>
            <person name="Walsh D."/>
            <person name="Lavine L.C."/>
        </authorList>
    </citation>
    <scope>NUCLEOTIDE SEQUENCE</scope>
</reference>
<dbReference type="Pfam" id="PF00012">
    <property type="entry name" value="HSP70"/>
    <property type="match status" value="1"/>
</dbReference>
<evidence type="ECO:0000256" key="3">
    <source>
        <dbReference type="ARBA" id="ARBA00022840"/>
    </source>
</evidence>
<protein>
    <submittedName>
        <fullName evidence="4">Heat shock cognate 70 kDa protein 2</fullName>
    </submittedName>
    <submittedName>
        <fullName evidence="5">Heat shock cognate protein 2</fullName>
    </submittedName>
</protein>
<reference evidence="5" key="3">
    <citation type="journal article" date="2016" name="Gigascience">
        <title>De novo construction of an expanded transcriptome assembly for the western tarnished plant bug, Lygus hesperus.</title>
        <authorList>
            <person name="Tassone E.E."/>
            <person name="Geib S.M."/>
            <person name="Hall B."/>
            <person name="Fabrick J.A."/>
            <person name="Brent C.S."/>
            <person name="Hull J.J."/>
        </authorList>
    </citation>
    <scope>NUCLEOTIDE SEQUENCE</scope>
</reference>
<organism evidence="4">
    <name type="scientific">Lygus hesperus</name>
    <name type="common">Western plant bug</name>
    <dbReference type="NCBI Taxonomy" id="30085"/>
    <lineage>
        <taxon>Eukaryota</taxon>
        <taxon>Metazoa</taxon>
        <taxon>Ecdysozoa</taxon>
        <taxon>Arthropoda</taxon>
        <taxon>Hexapoda</taxon>
        <taxon>Insecta</taxon>
        <taxon>Pterygota</taxon>
        <taxon>Neoptera</taxon>
        <taxon>Paraneoptera</taxon>
        <taxon>Hemiptera</taxon>
        <taxon>Heteroptera</taxon>
        <taxon>Panheteroptera</taxon>
        <taxon>Cimicomorpha</taxon>
        <taxon>Miridae</taxon>
        <taxon>Mirini</taxon>
        <taxon>Lygus</taxon>
    </lineage>
</organism>
<dbReference type="GO" id="GO:0005524">
    <property type="term" value="F:ATP binding"/>
    <property type="evidence" value="ECO:0007669"/>
    <property type="project" value="UniProtKB-KW"/>
</dbReference>
<dbReference type="Gene3D" id="2.60.34.10">
    <property type="entry name" value="Substrate Binding Domain Of DNAk, Chain A, domain 1"/>
    <property type="match status" value="1"/>
</dbReference>
<evidence type="ECO:0000313" key="5">
    <source>
        <dbReference type="EMBL" id="JAQ15062.1"/>
    </source>
</evidence>
<name>A0A0A9VT18_LYGHE</name>
<evidence type="ECO:0000256" key="1">
    <source>
        <dbReference type="ARBA" id="ARBA00007381"/>
    </source>
</evidence>